<dbReference type="GO" id="GO:0006508">
    <property type="term" value="P:proteolysis"/>
    <property type="evidence" value="ECO:0007669"/>
    <property type="project" value="UniProtKB-KW"/>
</dbReference>
<dbReference type="GO" id="GO:0008236">
    <property type="term" value="F:serine-type peptidase activity"/>
    <property type="evidence" value="ECO:0007669"/>
    <property type="project" value="UniProtKB-KW"/>
</dbReference>
<dbReference type="Pfam" id="PF05922">
    <property type="entry name" value="Inhibitor_I9"/>
    <property type="match status" value="1"/>
</dbReference>
<dbReference type="InterPro" id="IPR037045">
    <property type="entry name" value="S8pro/Inhibitor_I9_sf"/>
</dbReference>
<evidence type="ECO:0000256" key="1">
    <source>
        <dbReference type="ARBA" id="ARBA00011073"/>
    </source>
</evidence>
<dbReference type="OrthoDB" id="2014869at2759"/>
<accession>A0A9Q0QJL7</accession>
<comment type="caution">
    <text evidence="7">The sequence shown here is derived from an EMBL/GenBank/DDBJ whole genome shotgun (WGS) entry which is preliminary data.</text>
</comment>
<proteinExistence type="inferred from homology"/>
<keyword evidence="3" id="KW-0732">Signal</keyword>
<dbReference type="Proteomes" id="UP001151529">
    <property type="component" value="Chromosome 4"/>
</dbReference>
<dbReference type="AlphaFoldDB" id="A0A9Q0QJL7"/>
<dbReference type="PANTHER" id="PTHR48222:SF4">
    <property type="entry name" value="PROTEINASE INHIBITOR, PROPEPTIDE"/>
    <property type="match status" value="1"/>
</dbReference>
<feature type="domain" description="Inhibitor I9" evidence="6">
    <location>
        <begin position="21"/>
        <end position="82"/>
    </location>
</feature>
<evidence type="ECO:0000313" key="8">
    <source>
        <dbReference type="Proteomes" id="UP001151529"/>
    </source>
</evidence>
<comment type="similarity">
    <text evidence="1">Belongs to the peptidase S8 family.</text>
</comment>
<keyword evidence="4" id="KW-0378">Hydrolase</keyword>
<gene>
    <name evidence="7" type="ORF">OIU85_028233</name>
</gene>
<evidence type="ECO:0000256" key="2">
    <source>
        <dbReference type="ARBA" id="ARBA00022670"/>
    </source>
</evidence>
<evidence type="ECO:0000256" key="5">
    <source>
        <dbReference type="ARBA" id="ARBA00022825"/>
    </source>
</evidence>
<dbReference type="Gene3D" id="3.30.70.80">
    <property type="entry name" value="Peptidase S8 propeptide/proteinase inhibitor I9"/>
    <property type="match status" value="1"/>
</dbReference>
<organism evidence="7 8">
    <name type="scientific">Salix viminalis</name>
    <name type="common">Common osier</name>
    <name type="synonym">Basket willow</name>
    <dbReference type="NCBI Taxonomy" id="40686"/>
    <lineage>
        <taxon>Eukaryota</taxon>
        <taxon>Viridiplantae</taxon>
        <taxon>Streptophyta</taxon>
        <taxon>Embryophyta</taxon>
        <taxon>Tracheophyta</taxon>
        <taxon>Spermatophyta</taxon>
        <taxon>Magnoliopsida</taxon>
        <taxon>eudicotyledons</taxon>
        <taxon>Gunneridae</taxon>
        <taxon>Pentapetalae</taxon>
        <taxon>rosids</taxon>
        <taxon>fabids</taxon>
        <taxon>Malpighiales</taxon>
        <taxon>Salicaceae</taxon>
        <taxon>Saliceae</taxon>
        <taxon>Salix</taxon>
    </lineage>
</organism>
<dbReference type="FunFam" id="3.30.70.80:FF:000002">
    <property type="entry name" value="Subtilisin-like protease SBT5.3"/>
    <property type="match status" value="1"/>
</dbReference>
<evidence type="ECO:0000256" key="4">
    <source>
        <dbReference type="ARBA" id="ARBA00022801"/>
    </source>
</evidence>
<evidence type="ECO:0000313" key="7">
    <source>
        <dbReference type="EMBL" id="KAJ6707938.1"/>
    </source>
</evidence>
<dbReference type="EMBL" id="JAPFFL010000008">
    <property type="protein sequence ID" value="KAJ6707938.1"/>
    <property type="molecule type" value="Genomic_DNA"/>
</dbReference>
<protein>
    <submittedName>
        <fullName evidence="7">PEPTIDASE S8</fullName>
    </submittedName>
</protein>
<reference evidence="7" key="1">
    <citation type="submission" date="2022-11" db="EMBL/GenBank/DDBJ databases">
        <authorList>
            <person name="Hyden B.L."/>
            <person name="Feng K."/>
            <person name="Yates T."/>
            <person name="Jawdy S."/>
            <person name="Smart L.B."/>
            <person name="Muchero W."/>
        </authorList>
    </citation>
    <scope>NUCLEOTIDE SEQUENCE</scope>
    <source>
        <tissue evidence="7">Shoot tip</tissue>
    </source>
</reference>
<dbReference type="InterPro" id="IPR010259">
    <property type="entry name" value="S8pro/Inhibitor_I9"/>
</dbReference>
<sequence length="177" mass="19687">MIVVGVVKQTLPLVTLAETNVYIVYMGDKLHDEPELVQESHHELLADIVGSKDAAKESILYSYKHGFSGFAAVLTKSQEKLIAGVTMLISQELLVLFETELLIPTQLGVGIFYKSSLNLRVEFPRDIPGLVPSLVSWTQVYGQSLKASEMRVWRRCHLVGEGYAKKEKDSIARIVIG</sequence>
<evidence type="ECO:0000259" key="6">
    <source>
        <dbReference type="Pfam" id="PF05922"/>
    </source>
</evidence>
<reference evidence="7" key="2">
    <citation type="journal article" date="2023" name="Int. J. Mol. Sci.">
        <title>De Novo Assembly and Annotation of 11 Diverse Shrub Willow (Salix) Genomes Reveals Novel Gene Organization in Sex-Linked Regions.</title>
        <authorList>
            <person name="Hyden B."/>
            <person name="Feng K."/>
            <person name="Yates T.B."/>
            <person name="Jawdy S."/>
            <person name="Cereghino C."/>
            <person name="Smart L.B."/>
            <person name="Muchero W."/>
        </authorList>
    </citation>
    <scope>NUCLEOTIDE SEQUENCE [LARGE SCALE GENOMIC DNA]</scope>
    <source>
        <tissue evidence="7">Shoot tip</tissue>
    </source>
</reference>
<keyword evidence="2" id="KW-0645">Protease</keyword>
<evidence type="ECO:0000256" key="3">
    <source>
        <dbReference type="ARBA" id="ARBA00022729"/>
    </source>
</evidence>
<name>A0A9Q0QJL7_SALVM</name>
<dbReference type="PANTHER" id="PTHR48222">
    <property type="entry name" value="PROTEINASE INHIBITOR, PROPEPTIDE"/>
    <property type="match status" value="1"/>
</dbReference>
<keyword evidence="8" id="KW-1185">Reference proteome</keyword>
<keyword evidence="5" id="KW-0720">Serine protease</keyword>